<dbReference type="EMBL" id="AWUE01014447">
    <property type="protein sequence ID" value="OMP03685.1"/>
    <property type="molecule type" value="Genomic_DNA"/>
</dbReference>
<name>A0A1R3K9B5_9ROSI</name>
<organism evidence="2 3">
    <name type="scientific">Corchorus olitorius</name>
    <dbReference type="NCBI Taxonomy" id="93759"/>
    <lineage>
        <taxon>Eukaryota</taxon>
        <taxon>Viridiplantae</taxon>
        <taxon>Streptophyta</taxon>
        <taxon>Embryophyta</taxon>
        <taxon>Tracheophyta</taxon>
        <taxon>Spermatophyta</taxon>
        <taxon>Magnoliopsida</taxon>
        <taxon>eudicotyledons</taxon>
        <taxon>Gunneridae</taxon>
        <taxon>Pentapetalae</taxon>
        <taxon>rosids</taxon>
        <taxon>malvids</taxon>
        <taxon>Malvales</taxon>
        <taxon>Malvaceae</taxon>
        <taxon>Grewioideae</taxon>
        <taxon>Apeibeae</taxon>
        <taxon>Corchorus</taxon>
    </lineage>
</organism>
<evidence type="ECO:0000313" key="2">
    <source>
        <dbReference type="EMBL" id="OMP03685.1"/>
    </source>
</evidence>
<protein>
    <submittedName>
        <fullName evidence="2">Calcium-binding protein 39</fullName>
    </submittedName>
</protein>
<accession>A0A1R3K9B5</accession>
<comment type="caution">
    <text evidence="2">The sequence shown here is derived from an EMBL/GenBank/DDBJ whole genome shotgun (WGS) entry which is preliminary data.</text>
</comment>
<evidence type="ECO:0000313" key="3">
    <source>
        <dbReference type="Proteomes" id="UP000187203"/>
    </source>
</evidence>
<evidence type="ECO:0000256" key="1">
    <source>
        <dbReference type="SAM" id="MobiDB-lite"/>
    </source>
</evidence>
<gene>
    <name evidence="2" type="ORF">COLO4_10267</name>
</gene>
<feature type="compositionally biased region" description="Basic and acidic residues" evidence="1">
    <location>
        <begin position="35"/>
        <end position="70"/>
    </location>
</feature>
<keyword evidence="3" id="KW-1185">Reference proteome</keyword>
<sequence length="139" mass="16222">MPLKLLESALNRRKFRSSDLFPSRPVENSVTHGHPTKDRNKEESLHEHSKERMEMREVCRENGDERACKDQEEEGIPEFRFIPERMYVKPESGGGKMREMREKGPVVIVCEVFLVAGESGRLWSQSPGKVQEREVIERR</sequence>
<dbReference type="Proteomes" id="UP000187203">
    <property type="component" value="Unassembled WGS sequence"/>
</dbReference>
<feature type="region of interest" description="Disordered" evidence="1">
    <location>
        <begin position="17"/>
        <end position="75"/>
    </location>
</feature>
<proteinExistence type="predicted"/>
<reference evidence="3" key="1">
    <citation type="submission" date="2013-09" db="EMBL/GenBank/DDBJ databases">
        <title>Corchorus olitorius genome sequencing.</title>
        <authorList>
            <person name="Alam M."/>
            <person name="Haque M.S."/>
            <person name="Islam M.S."/>
            <person name="Emdad E.M."/>
            <person name="Islam M.M."/>
            <person name="Ahmed B."/>
            <person name="Halim A."/>
            <person name="Hossen Q.M.M."/>
            <person name="Hossain M.Z."/>
            <person name="Ahmed R."/>
            <person name="Khan M.M."/>
            <person name="Islam R."/>
            <person name="Rashid M.M."/>
            <person name="Khan S.A."/>
            <person name="Rahman M.S."/>
            <person name="Alam M."/>
            <person name="Yahiya A.S."/>
            <person name="Khan M.S."/>
            <person name="Azam M.S."/>
            <person name="Haque T."/>
            <person name="Lashkar M.Z.H."/>
            <person name="Akhand A.I."/>
            <person name="Morshed G."/>
            <person name="Roy S."/>
            <person name="Uddin K.S."/>
            <person name="Rabeya T."/>
            <person name="Hossain A.S."/>
            <person name="Chowdhury A."/>
            <person name="Snigdha A.R."/>
            <person name="Mortoza M.S."/>
            <person name="Matin S.A."/>
            <person name="Hoque S.M.E."/>
            <person name="Islam M.K."/>
            <person name="Roy D.K."/>
            <person name="Haider R."/>
            <person name="Moosa M.M."/>
            <person name="Elias S.M."/>
            <person name="Hasan A.M."/>
            <person name="Jahan S."/>
            <person name="Shafiuddin M."/>
            <person name="Mahmood N."/>
            <person name="Shommy N.S."/>
        </authorList>
    </citation>
    <scope>NUCLEOTIDE SEQUENCE [LARGE SCALE GENOMIC DNA]</scope>
    <source>
        <strain evidence="3">cv. O-4</strain>
    </source>
</reference>
<dbReference type="AlphaFoldDB" id="A0A1R3K9B5"/>